<keyword evidence="2" id="KW-0472">Membrane</keyword>
<accession>K9WAG9</accession>
<evidence type="ECO:0000256" key="1">
    <source>
        <dbReference type="SAM" id="MobiDB-lite"/>
    </source>
</evidence>
<feature type="region of interest" description="Disordered" evidence="1">
    <location>
        <begin position="303"/>
        <end position="350"/>
    </location>
</feature>
<name>K9WAG9_9CYAN</name>
<evidence type="ECO:0000313" key="4">
    <source>
        <dbReference type="Proteomes" id="UP000010471"/>
    </source>
</evidence>
<feature type="region of interest" description="Disordered" evidence="1">
    <location>
        <begin position="208"/>
        <end position="267"/>
    </location>
</feature>
<dbReference type="HOGENOM" id="CLU_075760_0_0_3"/>
<dbReference type="AlphaFoldDB" id="K9WAG9"/>
<reference evidence="3 4" key="1">
    <citation type="submission" date="2012-06" db="EMBL/GenBank/DDBJ databases">
        <title>Finished chromosome of genome of Microcoleus sp. PCC 7113.</title>
        <authorList>
            <consortium name="US DOE Joint Genome Institute"/>
            <person name="Gugger M."/>
            <person name="Coursin T."/>
            <person name="Rippka R."/>
            <person name="Tandeau De Marsac N."/>
            <person name="Huntemann M."/>
            <person name="Wei C.-L."/>
            <person name="Han J."/>
            <person name="Detter J.C."/>
            <person name="Han C."/>
            <person name="Tapia R."/>
            <person name="Chen A."/>
            <person name="Kyrpides N."/>
            <person name="Mavromatis K."/>
            <person name="Markowitz V."/>
            <person name="Szeto E."/>
            <person name="Ivanova N."/>
            <person name="Pagani I."/>
            <person name="Pati A."/>
            <person name="Goodwin L."/>
            <person name="Nordberg H.P."/>
            <person name="Cantor M.N."/>
            <person name="Hua S.X."/>
            <person name="Woyke T."/>
            <person name="Kerfeld C.A."/>
        </authorList>
    </citation>
    <scope>NUCLEOTIDE SEQUENCE [LARGE SCALE GENOMIC DNA]</scope>
    <source>
        <strain evidence="3 4">PCC 7113</strain>
    </source>
</reference>
<protein>
    <submittedName>
        <fullName evidence="3">Uncharacterized protein</fullName>
    </submittedName>
</protein>
<sequence length="350" mass="39216">MTEKEIDSSATGLLILILPIAFLIVLLFKAWPVLLALLLLSLTLRVWQKYQWQQWSNRVNPYFNQLIKENQGCLTALDLSIKANLSGSAARLFLDRKAEEFGAQRREYEGKGTVYYFLTVSSLGSLLEESEPPPELEDEDEDDIATLTPELPASELIETLTQKDSHPSHSHGESSIPGRQELLEPPIAEESVPSIEVYSTDQVELKEEVPVPPVEVSTPDQVAIEEEEPISPVEVSTTEESVSPVALTTKDPVEAHLEPLKPPQSEPTALFKEKEKLSQDAPLQNQELYKPLIQAELAKRLDVHSSTVGKRKSDEDFPEWSQSRDPEGVAWGYNPDSKEFVPLEKIPELE</sequence>
<evidence type="ECO:0000256" key="2">
    <source>
        <dbReference type="SAM" id="Phobius"/>
    </source>
</evidence>
<evidence type="ECO:0000313" key="3">
    <source>
        <dbReference type="EMBL" id="AFZ16502.1"/>
    </source>
</evidence>
<dbReference type="RefSeq" id="WP_015180666.1">
    <property type="nucleotide sequence ID" value="NC_019738.1"/>
</dbReference>
<dbReference type="STRING" id="1173027.Mic7113_0586"/>
<dbReference type="eggNOG" id="COG3170">
    <property type="taxonomic scope" value="Bacteria"/>
</dbReference>
<keyword evidence="4" id="KW-1185">Reference proteome</keyword>
<feature type="compositionally biased region" description="Basic and acidic residues" evidence="1">
    <location>
        <begin position="336"/>
        <end position="350"/>
    </location>
</feature>
<keyword evidence="2" id="KW-0812">Transmembrane</keyword>
<proteinExistence type="predicted"/>
<dbReference type="Proteomes" id="UP000010471">
    <property type="component" value="Chromosome"/>
</dbReference>
<feature type="transmembrane region" description="Helical" evidence="2">
    <location>
        <begin position="12"/>
        <end position="40"/>
    </location>
</feature>
<dbReference type="EMBL" id="CP003630">
    <property type="protein sequence ID" value="AFZ16502.1"/>
    <property type="molecule type" value="Genomic_DNA"/>
</dbReference>
<dbReference type="KEGG" id="mic:Mic7113_0586"/>
<keyword evidence="2" id="KW-1133">Transmembrane helix</keyword>
<dbReference type="PATRIC" id="fig|1173027.3.peg.644"/>
<organism evidence="3 4">
    <name type="scientific">Allocoleopsis franciscana PCC 7113</name>
    <dbReference type="NCBI Taxonomy" id="1173027"/>
    <lineage>
        <taxon>Bacteria</taxon>
        <taxon>Bacillati</taxon>
        <taxon>Cyanobacteriota</taxon>
        <taxon>Cyanophyceae</taxon>
        <taxon>Coleofasciculales</taxon>
        <taxon>Coleofasciculaceae</taxon>
        <taxon>Allocoleopsis</taxon>
        <taxon>Allocoleopsis franciscana</taxon>
    </lineage>
</organism>
<gene>
    <name evidence="3" type="ORF">Mic7113_0586</name>
</gene>